<sequence>MIETGHYFEVGRSPIMKGKRFTEEQNVFALRQAENGVPVVEIWRKMELS</sequence>
<dbReference type="AlphaFoldDB" id="A0A382YB59"/>
<name>A0A382YB59_9ZZZZ</name>
<organism evidence="1">
    <name type="scientific">marine metagenome</name>
    <dbReference type="NCBI Taxonomy" id="408172"/>
    <lineage>
        <taxon>unclassified sequences</taxon>
        <taxon>metagenomes</taxon>
        <taxon>ecological metagenomes</taxon>
    </lineage>
</organism>
<dbReference type="EMBL" id="UINC01174406">
    <property type="protein sequence ID" value="SVD80513.1"/>
    <property type="molecule type" value="Genomic_DNA"/>
</dbReference>
<evidence type="ECO:0000313" key="1">
    <source>
        <dbReference type="EMBL" id="SVD80513.1"/>
    </source>
</evidence>
<protein>
    <submittedName>
        <fullName evidence="1">Uncharacterized protein</fullName>
    </submittedName>
</protein>
<accession>A0A382YB59</accession>
<gene>
    <name evidence="1" type="ORF">METZ01_LOCUS433367</name>
</gene>
<reference evidence="1" key="1">
    <citation type="submission" date="2018-05" db="EMBL/GenBank/DDBJ databases">
        <authorList>
            <person name="Lanie J.A."/>
            <person name="Ng W.-L."/>
            <person name="Kazmierczak K.M."/>
            <person name="Andrzejewski T.M."/>
            <person name="Davidsen T.M."/>
            <person name="Wayne K.J."/>
            <person name="Tettelin H."/>
            <person name="Glass J.I."/>
            <person name="Rusch D."/>
            <person name="Podicherti R."/>
            <person name="Tsui H.-C.T."/>
            <person name="Winkler M.E."/>
        </authorList>
    </citation>
    <scope>NUCLEOTIDE SEQUENCE</scope>
</reference>
<proteinExistence type="predicted"/>